<comment type="catalytic activity">
    <reaction evidence="6">
        <text>L-methionine + H2O = methanethiol + 2-oxobutanoate + NH4(+)</text>
        <dbReference type="Rhea" id="RHEA:23800"/>
        <dbReference type="ChEBI" id="CHEBI:15377"/>
        <dbReference type="ChEBI" id="CHEBI:16007"/>
        <dbReference type="ChEBI" id="CHEBI:16763"/>
        <dbReference type="ChEBI" id="CHEBI:28938"/>
        <dbReference type="ChEBI" id="CHEBI:57844"/>
        <dbReference type="EC" id="4.4.1.11"/>
    </reaction>
    <physiologicalReaction direction="left-to-right" evidence="6">
        <dbReference type="Rhea" id="RHEA:23801"/>
    </physiologicalReaction>
</comment>
<gene>
    <name evidence="9" type="ORF">FLK61_25920</name>
</gene>
<dbReference type="InterPro" id="IPR015422">
    <property type="entry name" value="PyrdxlP-dep_Trfase_small"/>
</dbReference>
<dbReference type="GO" id="GO:0018826">
    <property type="term" value="F:methionine gamma-lyase activity"/>
    <property type="evidence" value="ECO:0007669"/>
    <property type="project" value="UniProtKB-EC"/>
</dbReference>
<dbReference type="KEGG" id="psua:FLK61_25920"/>
<comment type="catalytic activity">
    <reaction evidence="5">
        <text>L-homocysteine + H2O = 2-oxobutanoate + hydrogen sulfide + NH4(+) + H(+)</text>
        <dbReference type="Rhea" id="RHEA:14501"/>
        <dbReference type="ChEBI" id="CHEBI:15377"/>
        <dbReference type="ChEBI" id="CHEBI:15378"/>
        <dbReference type="ChEBI" id="CHEBI:16763"/>
        <dbReference type="ChEBI" id="CHEBI:28938"/>
        <dbReference type="ChEBI" id="CHEBI:29919"/>
        <dbReference type="ChEBI" id="CHEBI:58199"/>
        <dbReference type="EC" id="4.4.1.2"/>
    </reaction>
    <physiologicalReaction direction="left-to-right" evidence="5">
        <dbReference type="Rhea" id="RHEA:14502"/>
    </physiologicalReaction>
</comment>
<dbReference type="Proteomes" id="UP000318138">
    <property type="component" value="Chromosome"/>
</dbReference>
<dbReference type="GO" id="GO:0005737">
    <property type="term" value="C:cytoplasm"/>
    <property type="evidence" value="ECO:0007669"/>
    <property type="project" value="TreeGrafter"/>
</dbReference>
<evidence type="ECO:0000256" key="6">
    <source>
        <dbReference type="ARBA" id="ARBA00052699"/>
    </source>
</evidence>
<dbReference type="InterPro" id="IPR015424">
    <property type="entry name" value="PyrdxlP-dep_Trfase"/>
</dbReference>
<dbReference type="PANTHER" id="PTHR11808:SF80">
    <property type="entry name" value="CYSTATHIONINE GAMMA-LYASE"/>
    <property type="match status" value="1"/>
</dbReference>
<dbReference type="EC" id="4.4.1.2" evidence="3"/>
<accession>A0A859FBP5</accession>
<protein>
    <recommendedName>
        <fullName evidence="3">homocysteine desulfhydrase</fullName>
        <ecNumber evidence="3">4.4.1.2</ecNumber>
    </recommendedName>
    <alternativeName>
        <fullName evidence="4">Homocysteine desulfhydrase</fullName>
    </alternativeName>
</protein>
<evidence type="ECO:0000313" key="9">
    <source>
        <dbReference type="EMBL" id="QKS70202.1"/>
    </source>
</evidence>
<dbReference type="Gene3D" id="3.90.1150.10">
    <property type="entry name" value="Aspartate Aminotransferase, domain 1"/>
    <property type="match status" value="1"/>
</dbReference>
<dbReference type="EMBL" id="CP041372">
    <property type="protein sequence ID" value="QKS70202.1"/>
    <property type="molecule type" value="Genomic_DNA"/>
</dbReference>
<dbReference type="RefSeq" id="WP_176008242.1">
    <property type="nucleotide sequence ID" value="NZ_CP041372.2"/>
</dbReference>
<feature type="modified residue" description="N6-(pyridoxal phosphate)lysine" evidence="7">
    <location>
        <position position="203"/>
    </location>
</feature>
<name>A0A859FBP5_9BACI</name>
<evidence type="ECO:0000256" key="1">
    <source>
        <dbReference type="ARBA" id="ARBA00001933"/>
    </source>
</evidence>
<dbReference type="FunFam" id="3.40.640.10:FF:000046">
    <property type="entry name" value="Cystathionine gamma-lyase"/>
    <property type="match status" value="1"/>
</dbReference>
<evidence type="ECO:0000256" key="8">
    <source>
        <dbReference type="RuleBase" id="RU362118"/>
    </source>
</evidence>
<dbReference type="Gene3D" id="3.40.640.10">
    <property type="entry name" value="Type I PLP-dependent aspartate aminotransferase-like (Major domain)"/>
    <property type="match status" value="1"/>
</dbReference>
<organism evidence="9 10">
    <name type="scientific">Paenalkalicoccus suaedae</name>
    <dbReference type="NCBI Taxonomy" id="2592382"/>
    <lineage>
        <taxon>Bacteria</taxon>
        <taxon>Bacillati</taxon>
        <taxon>Bacillota</taxon>
        <taxon>Bacilli</taxon>
        <taxon>Bacillales</taxon>
        <taxon>Bacillaceae</taxon>
        <taxon>Paenalkalicoccus</taxon>
    </lineage>
</organism>
<evidence type="ECO:0000256" key="7">
    <source>
        <dbReference type="PIRSR" id="PIRSR001434-2"/>
    </source>
</evidence>
<dbReference type="Pfam" id="PF01053">
    <property type="entry name" value="Cys_Met_Meta_PP"/>
    <property type="match status" value="1"/>
</dbReference>
<dbReference type="PANTHER" id="PTHR11808">
    <property type="entry name" value="TRANS-SULFURATION ENZYME FAMILY MEMBER"/>
    <property type="match status" value="1"/>
</dbReference>
<sequence length="382" mass="41644">MRFDTMNVHFPTKEQANEVSKTKPIYQTSAFTFKDFTEMEEYYQGNKNYLYTRMGNPNNDDLGKGVADLEGAEMGVATSSGLSAILAGVLAVAKTGDHIIATEDLYGGTYSLFKQDLADFGIEVSFIDLTDREAIEASVKDNTVLLYSESITNPLLRVEDIEGLSQIALTNDIKLMIDNTFATPYLLRPHELGADIVVHSVTKYIGGHSDVTAGAVTGSRELMVKAKAKMAMLGSNVGPFDAWLASRGLKTLSLRMERQCNNAQKLARSLETADGVKHVYYPKAASTKGNGAIVTIELDDAIDVFDFSSKLGFVKVVPTLAGLETSISYPIATSHRSIPDELRQKLGVTAQTIRISVGIEDADDITEAFEKALQAVRFEQQA</sequence>
<dbReference type="InterPro" id="IPR015421">
    <property type="entry name" value="PyrdxlP-dep_Trfase_major"/>
</dbReference>
<comment type="similarity">
    <text evidence="8">Belongs to the trans-sulfuration enzymes family.</text>
</comment>
<dbReference type="CDD" id="cd00614">
    <property type="entry name" value="CGS_like"/>
    <property type="match status" value="1"/>
</dbReference>
<dbReference type="GO" id="GO:0008483">
    <property type="term" value="F:transaminase activity"/>
    <property type="evidence" value="ECO:0007669"/>
    <property type="project" value="UniProtKB-KW"/>
</dbReference>
<dbReference type="InterPro" id="IPR000277">
    <property type="entry name" value="Cys/Met-Metab_PyrdxlP-dep_enz"/>
</dbReference>
<evidence type="ECO:0000313" key="10">
    <source>
        <dbReference type="Proteomes" id="UP000318138"/>
    </source>
</evidence>
<proteinExistence type="inferred from homology"/>
<evidence type="ECO:0000256" key="4">
    <source>
        <dbReference type="ARBA" id="ARBA00047199"/>
    </source>
</evidence>
<dbReference type="AlphaFoldDB" id="A0A859FBP5"/>
<reference evidence="10" key="1">
    <citation type="submission" date="2019-07" db="EMBL/GenBank/DDBJ databases">
        <title>Bacillus alkalisoli sp. nov. isolated from saline soil.</title>
        <authorList>
            <person name="Sun J.-Q."/>
            <person name="Xu L."/>
        </authorList>
    </citation>
    <scope>NUCLEOTIDE SEQUENCE [LARGE SCALE GENOMIC DNA]</scope>
    <source>
        <strain evidence="10">M4U3P1</strain>
    </source>
</reference>
<keyword evidence="9" id="KW-0032">Aminotransferase</keyword>
<dbReference type="GO" id="GO:0047982">
    <property type="term" value="F:homocysteine desulfhydrase activity"/>
    <property type="evidence" value="ECO:0007669"/>
    <property type="project" value="UniProtKB-EC"/>
</dbReference>
<comment type="cofactor">
    <cofactor evidence="1 8">
        <name>pyridoxal 5'-phosphate</name>
        <dbReference type="ChEBI" id="CHEBI:597326"/>
    </cofactor>
</comment>
<dbReference type="GO" id="GO:0030170">
    <property type="term" value="F:pyridoxal phosphate binding"/>
    <property type="evidence" value="ECO:0007669"/>
    <property type="project" value="InterPro"/>
</dbReference>
<dbReference type="SUPFAM" id="SSF53383">
    <property type="entry name" value="PLP-dependent transferases"/>
    <property type="match status" value="1"/>
</dbReference>
<keyword evidence="10" id="KW-1185">Reference proteome</keyword>
<evidence type="ECO:0000256" key="2">
    <source>
        <dbReference type="ARBA" id="ARBA00022898"/>
    </source>
</evidence>
<evidence type="ECO:0000256" key="5">
    <source>
        <dbReference type="ARBA" id="ARBA00048780"/>
    </source>
</evidence>
<keyword evidence="9" id="KW-0808">Transferase</keyword>
<evidence type="ECO:0000256" key="3">
    <source>
        <dbReference type="ARBA" id="ARBA00047175"/>
    </source>
</evidence>
<keyword evidence="2 7" id="KW-0663">Pyridoxal phosphate</keyword>
<dbReference type="GO" id="GO:0019346">
    <property type="term" value="P:transsulfuration"/>
    <property type="evidence" value="ECO:0007669"/>
    <property type="project" value="InterPro"/>
</dbReference>
<dbReference type="PIRSF" id="PIRSF001434">
    <property type="entry name" value="CGS"/>
    <property type="match status" value="1"/>
</dbReference>